<reference evidence="3" key="1">
    <citation type="journal article" date="2012" name="PLoS ONE">
        <title>The success of Acinetobacter species; genetic, metabolic and virulence attributes.</title>
        <authorList>
            <person name="Peleg A.Y."/>
            <person name="de Breij A."/>
            <person name="Adams M.D."/>
            <person name="Cerqueira G.M."/>
            <person name="Mocali S."/>
            <person name="Galardini M."/>
            <person name="Nibbering P.H."/>
            <person name="Earl A.M."/>
            <person name="Ward D.V."/>
            <person name="Paterson D.L."/>
            <person name="Seifert H."/>
            <person name="Dijkshoorn L."/>
        </authorList>
    </citation>
    <scope>NUCLEOTIDE SEQUENCE [LARGE SCALE GENOMIC DNA]</scope>
    <source>
        <strain evidence="3">SH205</strain>
    </source>
</reference>
<dbReference type="RefSeq" id="WP_005402644.1">
    <property type="nucleotide sequence ID" value="NZ_GG705011.1"/>
</dbReference>
<evidence type="ECO:0000313" key="2">
    <source>
        <dbReference type="EMBL" id="EEY93733.1"/>
    </source>
</evidence>
<protein>
    <submittedName>
        <fullName evidence="2">Uncharacterized protein</fullName>
    </submittedName>
</protein>
<name>D0SIR1_ACIJU</name>
<organism evidence="2 3">
    <name type="scientific">Acinetobacter junii SH205</name>
    <dbReference type="NCBI Taxonomy" id="575587"/>
    <lineage>
        <taxon>Bacteria</taxon>
        <taxon>Pseudomonadati</taxon>
        <taxon>Pseudomonadota</taxon>
        <taxon>Gammaproteobacteria</taxon>
        <taxon>Moraxellales</taxon>
        <taxon>Moraxellaceae</taxon>
        <taxon>Acinetobacter</taxon>
    </lineage>
</organism>
<evidence type="ECO:0000256" key="1">
    <source>
        <dbReference type="SAM" id="Phobius"/>
    </source>
</evidence>
<keyword evidence="1" id="KW-0812">Transmembrane</keyword>
<evidence type="ECO:0000313" key="3">
    <source>
        <dbReference type="Proteomes" id="UP000018442"/>
    </source>
</evidence>
<feature type="transmembrane region" description="Helical" evidence="1">
    <location>
        <begin position="14"/>
        <end position="36"/>
    </location>
</feature>
<keyword evidence="1" id="KW-0472">Membrane</keyword>
<gene>
    <name evidence="2" type="ORF">HMPREF0026_01009</name>
</gene>
<sequence length="117" mass="13475">MSLSVSDLTALQEMIFIIFTTGVVVGAICSGILSTIKSILFSEISRPSRIKTDSGYLYRFKNKYVTNEERIKQKQIFISRIKHKNKANYSYIIAIFILILFILFQAFYLSKLSFNTL</sequence>
<dbReference type="HOGENOM" id="CLU_168031_0_0_6"/>
<feature type="transmembrane region" description="Helical" evidence="1">
    <location>
        <begin position="89"/>
        <end position="108"/>
    </location>
</feature>
<dbReference type="Proteomes" id="UP000018442">
    <property type="component" value="Unassembled WGS sequence"/>
</dbReference>
<dbReference type="AlphaFoldDB" id="D0SIR1"/>
<keyword evidence="1" id="KW-1133">Transmembrane helix</keyword>
<proteinExistence type="predicted"/>
<dbReference type="EMBL" id="GG705011">
    <property type="protein sequence ID" value="EEY93733.1"/>
    <property type="molecule type" value="Genomic_DNA"/>
</dbReference>
<accession>D0SIR1</accession>